<sequence length="209" mass="21561">MSSYGPPAVQPARKAPAVVVTAAVILVVLGVIGLLNAIVSLASLGSTVDRFRVLALRVGVSPQKIDDQVTQLRLQTVLGAVIGLLIAIVLLVLAYFLVKGSNAARITTWVLCGIGALCACCGGAGLIFLKNLDRITVEGDQQAQEQVDLARAMADAVPGWQVGLGGTAAILQLLGYLAVAILLAMPVANAFFRKVAPPVILGPSHRPPG</sequence>
<accession>A0ABV8LEC9</accession>
<feature type="transmembrane region" description="Helical" evidence="1">
    <location>
        <begin position="169"/>
        <end position="192"/>
    </location>
</feature>
<evidence type="ECO:0000256" key="1">
    <source>
        <dbReference type="SAM" id="Phobius"/>
    </source>
</evidence>
<reference evidence="3" key="1">
    <citation type="journal article" date="2019" name="Int. J. Syst. Evol. Microbiol.">
        <title>The Global Catalogue of Microorganisms (GCM) 10K type strain sequencing project: providing services to taxonomists for standard genome sequencing and annotation.</title>
        <authorList>
            <consortium name="The Broad Institute Genomics Platform"/>
            <consortium name="The Broad Institute Genome Sequencing Center for Infectious Disease"/>
            <person name="Wu L."/>
            <person name="Ma J."/>
        </authorList>
    </citation>
    <scope>NUCLEOTIDE SEQUENCE [LARGE SCALE GENOMIC DNA]</scope>
    <source>
        <strain evidence="3">CGMCC 4.7289</strain>
    </source>
</reference>
<dbReference type="RefSeq" id="WP_253758994.1">
    <property type="nucleotide sequence ID" value="NZ_JAMZDZ010000001.1"/>
</dbReference>
<dbReference type="EMBL" id="JBHSAY010000003">
    <property type="protein sequence ID" value="MFC4129227.1"/>
    <property type="molecule type" value="Genomic_DNA"/>
</dbReference>
<evidence type="ECO:0000313" key="3">
    <source>
        <dbReference type="Proteomes" id="UP001595816"/>
    </source>
</evidence>
<gene>
    <name evidence="2" type="ORF">ACFOZ4_01210</name>
</gene>
<dbReference type="Proteomes" id="UP001595816">
    <property type="component" value="Unassembled WGS sequence"/>
</dbReference>
<keyword evidence="1" id="KW-0472">Membrane</keyword>
<proteinExistence type="predicted"/>
<name>A0ABV8LEC9_9ACTN</name>
<keyword evidence="3" id="KW-1185">Reference proteome</keyword>
<evidence type="ECO:0000313" key="2">
    <source>
        <dbReference type="EMBL" id="MFC4129227.1"/>
    </source>
</evidence>
<keyword evidence="1" id="KW-1133">Transmembrane helix</keyword>
<comment type="caution">
    <text evidence="2">The sequence shown here is derived from an EMBL/GenBank/DDBJ whole genome shotgun (WGS) entry which is preliminary data.</text>
</comment>
<keyword evidence="1" id="KW-0812">Transmembrane</keyword>
<organism evidence="2 3">
    <name type="scientific">Hamadaea flava</name>
    <dbReference type="NCBI Taxonomy" id="1742688"/>
    <lineage>
        <taxon>Bacteria</taxon>
        <taxon>Bacillati</taxon>
        <taxon>Actinomycetota</taxon>
        <taxon>Actinomycetes</taxon>
        <taxon>Micromonosporales</taxon>
        <taxon>Micromonosporaceae</taxon>
        <taxon>Hamadaea</taxon>
    </lineage>
</organism>
<feature type="transmembrane region" description="Helical" evidence="1">
    <location>
        <begin position="109"/>
        <end position="129"/>
    </location>
</feature>
<feature type="transmembrane region" description="Helical" evidence="1">
    <location>
        <begin position="17"/>
        <end position="42"/>
    </location>
</feature>
<protein>
    <submittedName>
        <fullName evidence="2">Uncharacterized protein</fullName>
    </submittedName>
</protein>
<feature type="transmembrane region" description="Helical" evidence="1">
    <location>
        <begin position="77"/>
        <end position="97"/>
    </location>
</feature>